<evidence type="ECO:0000313" key="3">
    <source>
        <dbReference type="Proteomes" id="UP000186817"/>
    </source>
</evidence>
<evidence type="ECO:0000256" key="1">
    <source>
        <dbReference type="SAM" id="MobiDB-lite"/>
    </source>
</evidence>
<comment type="caution">
    <text evidence="2">The sequence shown here is derived from an EMBL/GenBank/DDBJ whole genome shotgun (WGS) entry which is preliminary data.</text>
</comment>
<gene>
    <name evidence="2" type="ORF">AK812_SmicGene15332</name>
</gene>
<dbReference type="EMBL" id="LSRX01000278">
    <property type="protein sequence ID" value="OLQ01909.1"/>
    <property type="molecule type" value="Genomic_DNA"/>
</dbReference>
<dbReference type="PANTHER" id="PTHR42256">
    <property type="entry name" value="OXOGLUTARATE/IRON-DEPENDENT DIOXYGENASE"/>
    <property type="match status" value="1"/>
</dbReference>
<feature type="region of interest" description="Disordered" evidence="1">
    <location>
        <begin position="1293"/>
        <end position="1315"/>
    </location>
</feature>
<dbReference type="Gene3D" id="2.60.120.590">
    <property type="entry name" value="Alpha-ketoglutarate-dependent dioxygenase AlkB-like"/>
    <property type="match status" value="1"/>
</dbReference>
<reference evidence="2 3" key="1">
    <citation type="submission" date="2016-02" db="EMBL/GenBank/DDBJ databases">
        <title>Genome analysis of coral dinoflagellate symbionts highlights evolutionary adaptations to a symbiotic lifestyle.</title>
        <authorList>
            <person name="Aranda M."/>
            <person name="Li Y."/>
            <person name="Liew Y.J."/>
            <person name="Baumgarten S."/>
            <person name="Simakov O."/>
            <person name="Wilson M."/>
            <person name="Piel J."/>
            <person name="Ashoor H."/>
            <person name="Bougouffa S."/>
            <person name="Bajic V.B."/>
            <person name="Ryu T."/>
            <person name="Ravasi T."/>
            <person name="Bayer T."/>
            <person name="Micklem G."/>
            <person name="Kim H."/>
            <person name="Bhak J."/>
            <person name="Lajeunesse T.C."/>
            <person name="Voolstra C.R."/>
        </authorList>
    </citation>
    <scope>NUCLEOTIDE SEQUENCE [LARGE SCALE GENOMIC DNA]</scope>
    <source>
        <strain evidence="2 3">CCMP2467</strain>
    </source>
</reference>
<proteinExistence type="predicted"/>
<dbReference type="PANTHER" id="PTHR42256:SF1">
    <property type="entry name" value="FE2OG DIOXYGENASE DOMAIN-CONTAINING PROTEIN"/>
    <property type="match status" value="1"/>
</dbReference>
<feature type="region of interest" description="Disordered" evidence="1">
    <location>
        <begin position="1331"/>
        <end position="1368"/>
    </location>
</feature>
<dbReference type="OrthoDB" id="422042at2759"/>
<feature type="compositionally biased region" description="Low complexity" evidence="1">
    <location>
        <begin position="1331"/>
        <end position="1357"/>
    </location>
</feature>
<evidence type="ECO:0008006" key="4">
    <source>
        <dbReference type="Google" id="ProtNLM"/>
    </source>
</evidence>
<name>A0A1Q9E3D1_SYMMI</name>
<protein>
    <recommendedName>
        <fullName evidence="4">Fe2OG dioxygenase domain-containing protein</fullName>
    </recommendedName>
</protein>
<accession>A0A1Q9E3D1</accession>
<evidence type="ECO:0000313" key="2">
    <source>
        <dbReference type="EMBL" id="OLQ01909.1"/>
    </source>
</evidence>
<organism evidence="2 3">
    <name type="scientific">Symbiodinium microadriaticum</name>
    <name type="common">Dinoflagellate</name>
    <name type="synonym">Zooxanthella microadriatica</name>
    <dbReference type="NCBI Taxonomy" id="2951"/>
    <lineage>
        <taxon>Eukaryota</taxon>
        <taxon>Sar</taxon>
        <taxon>Alveolata</taxon>
        <taxon>Dinophyceae</taxon>
        <taxon>Suessiales</taxon>
        <taxon>Symbiodiniaceae</taxon>
        <taxon>Symbiodinium</taxon>
    </lineage>
</organism>
<feature type="region of interest" description="Disordered" evidence="1">
    <location>
        <begin position="486"/>
        <end position="514"/>
    </location>
</feature>
<dbReference type="SUPFAM" id="SSF51197">
    <property type="entry name" value="Clavaminate synthase-like"/>
    <property type="match status" value="1"/>
</dbReference>
<keyword evidence="3" id="KW-1185">Reference proteome</keyword>
<sequence>MVCKMQKGSAGLLFQAAQAFVMRGFRTISWGDANTAEQVVTGLGLAEAVDLNSLSRAFIQVWLSLIHLGLEQVGGIRGSLAPVLGALGFGSKDDRSTFFCVTDDMRGQSSFNQSGRVGNEPAPFKDAVSKLALALILALSGTLELRAPGIEMKSQARIHKRPNSAMRGAAQRAWVTVGVLLSLSMWPMLQSGMARKWGAVAPQARCFSGSFKPRLRLAGGGEEEGSADATSRRVREVRSSLLESAVTRSPLQAAVKMPAFPKMKPLPAKLVRSGHCVHVPALGSSSDDANLVNALLEDIEKAGSHLKLHRSRRHMQMWGEHLAFSKTFTAVVARLVSLFGLSMVDCWVNVYRNGEEQKAPHQDNYKDRSPRPSATIGLSLGAARPISFKDRFTGETFRIKQKNGDVFAFDTFFNDLFTHSIPPSNEKDDGVRLSIIIWAVEGDGSLAVPTMRRQGRGFPTPEEVKWTNWDLTDGLWSAQFAESHAQASTAARSHDERVQGSIAGTDSQRRLPGKRHLRKMSAETQMRQFELKLKKAIERVKLVLEAEKKPQLPVDVHHSYEDKFSLLERGSCLAVASLANSLEQLGLGGEKLAQLQTWAAANAVSLRFKSKETCQFLREVTRDEESPTKRVNEVQVGGVAFGSFTSKTVTKVTEFFWKFDMAYELEAIRGVGADDSDRLLICSRSGHVELKTSTKSSPHPETKVSTCEEVNISFLLKQLLGSPATPAFKIDRLSPKCRTPRRNPEVQEAVNFGRSYLTWICKVSKYFERLHRLHPQRSTTPTGSSDLFVAALPLFIKGSAKAGSSASGGQSLVLLGEDADAEVAKHVVTAADGNRLLGEESRALGEQRANLMEVFPDDGSIYTWMESFRALILQHSQQVVVQWSEMIEYVEHMLRMQLVAAIGKEVRPAEFASYMRFHYRKLFREAYQPTPCSFAIRRSTKHGPEGTISIEEEALGLQDESSIKSPICAITAAGRTPSTMTFPLNASTTISFGGQVHLHAWLDHQFSGQSSSKLSLVSRARQFSSFMVLIGRVSSSTTFDPKYAALVQNKDELEIPLELSTIPTPKEFKDAIESLSPEQQEFAKAFRAMQLESTLFAVLVVQIKPQLEKLLNLADDSLTKEIKLTQDLMQLFIKYQIPSDLLSFTSDLLPNGHGSAGERLQVVKGQVKAMHDMIEVEKREELEQRRKEEEYRRLEEEKKRRQEEEAREVQLRLQEMLERQSECMDNIMLRGDEMASTEKFYRKAKKSGGFFGGMGRALSGAVQSLGGSSKESCRDRDYAPNYEAKMLCVQTAAPRSGRRRLSAVAPSSSKDAVALPLRSQAPDLEFEATAAEAPEPQASQPSEPSQAEAKPKSAQQPPSQPEAVEEALEARDYTQVPKQLDEQFEKLDPDSSLRPTIINPGSTWSKRSQAALLAAAKTSSLASDEQKREKDAAFDLLDAITKSGALPLSHAELHIIVAATHCFDKTVTETVVQDNVNPIAKVERSSLIMASTVHQQPAECLMNESSHARVIADSPQLFLEDATKAEPVA</sequence>
<dbReference type="InterPro" id="IPR037151">
    <property type="entry name" value="AlkB-like_sf"/>
</dbReference>
<dbReference type="OMA" id="YLTWICK"/>
<feature type="region of interest" description="Disordered" evidence="1">
    <location>
        <begin position="1185"/>
        <end position="1207"/>
    </location>
</feature>
<dbReference type="Proteomes" id="UP000186817">
    <property type="component" value="Unassembled WGS sequence"/>
</dbReference>